<dbReference type="GO" id="GO:0005509">
    <property type="term" value="F:calcium ion binding"/>
    <property type="evidence" value="ECO:0007669"/>
    <property type="project" value="InterPro"/>
</dbReference>
<dbReference type="CDD" id="cd00051">
    <property type="entry name" value="EFh"/>
    <property type="match status" value="1"/>
</dbReference>
<reference evidence="3 4" key="2">
    <citation type="submission" date="2019-11" db="EMBL/GenBank/DDBJ databases">
        <title>A de novo genome assembly of a pear dwarfing rootstock.</title>
        <authorList>
            <person name="Wang F."/>
            <person name="Wang J."/>
            <person name="Li S."/>
            <person name="Zhang Y."/>
            <person name="Fang M."/>
            <person name="Ma L."/>
            <person name="Zhao Y."/>
            <person name="Jiang S."/>
        </authorList>
    </citation>
    <scope>NUCLEOTIDE SEQUENCE [LARGE SCALE GENOMIC DNA]</scope>
    <source>
        <strain evidence="3">S2</strain>
        <tissue evidence="3">Leaf</tissue>
    </source>
</reference>
<dbReference type="Gene3D" id="1.10.238.10">
    <property type="entry name" value="EF-hand"/>
    <property type="match status" value="1"/>
</dbReference>
<evidence type="ECO:0000313" key="3">
    <source>
        <dbReference type="EMBL" id="KAB2600801.1"/>
    </source>
</evidence>
<dbReference type="Pfam" id="PF13202">
    <property type="entry name" value="EF-hand_5"/>
    <property type="match status" value="1"/>
</dbReference>
<gene>
    <name evidence="3" type="ORF">D8674_039788</name>
</gene>
<dbReference type="InterPro" id="IPR011992">
    <property type="entry name" value="EF-hand-dom_pair"/>
</dbReference>
<evidence type="ECO:0000313" key="4">
    <source>
        <dbReference type="Proteomes" id="UP000327157"/>
    </source>
</evidence>
<dbReference type="Proteomes" id="UP000327157">
    <property type="component" value="Unassembled WGS sequence"/>
</dbReference>
<comment type="caution">
    <text evidence="3">The sequence shown here is derived from an EMBL/GenBank/DDBJ whole genome shotgun (WGS) entry which is preliminary data.</text>
</comment>
<dbReference type="Pfam" id="PF13405">
    <property type="entry name" value="EF-hand_6"/>
    <property type="match status" value="1"/>
</dbReference>
<dbReference type="EMBL" id="SMOL01000708">
    <property type="protein sequence ID" value="KAB2600801.1"/>
    <property type="molecule type" value="Genomic_DNA"/>
</dbReference>
<dbReference type="AlphaFoldDB" id="A0A5N5FGD4"/>
<accession>A0A5N5FGD4</accession>
<reference evidence="3 4" key="1">
    <citation type="submission" date="2019-09" db="EMBL/GenBank/DDBJ databases">
        <authorList>
            <person name="Ou C."/>
        </authorList>
    </citation>
    <scope>NUCLEOTIDE SEQUENCE [LARGE SCALE GENOMIC DNA]</scope>
    <source>
        <strain evidence="3">S2</strain>
        <tissue evidence="3">Leaf</tissue>
    </source>
</reference>
<evidence type="ECO:0000256" key="1">
    <source>
        <dbReference type="ARBA" id="ARBA00022837"/>
    </source>
</evidence>
<dbReference type="PROSITE" id="PS50222">
    <property type="entry name" value="EF_HAND_2"/>
    <property type="match status" value="1"/>
</dbReference>
<dbReference type="SUPFAM" id="SSF47473">
    <property type="entry name" value="EF-hand"/>
    <property type="match status" value="1"/>
</dbReference>
<dbReference type="OrthoDB" id="26525at2759"/>
<feature type="domain" description="EF-hand" evidence="2">
    <location>
        <begin position="27"/>
        <end position="62"/>
    </location>
</feature>
<protein>
    <submittedName>
        <fullName evidence="3">Calcium-binding protein CML10</fullName>
    </submittedName>
</protein>
<evidence type="ECO:0000259" key="2">
    <source>
        <dbReference type="PROSITE" id="PS50222"/>
    </source>
</evidence>
<keyword evidence="1" id="KW-0106">Calcium</keyword>
<keyword evidence="4" id="KW-1185">Reference proteome</keyword>
<sequence>MVREIRVPCWNTKEPTVVDKKVQIIPWTKEQIMEVFKSFDKDGDGRLSKEELKAAFKKFGSRWSSFRAWRALWHADANKDGFISIDDEIGELTSYALKCGNGEGKVEVIRQA</sequence>
<dbReference type="InterPro" id="IPR018247">
    <property type="entry name" value="EF_Hand_1_Ca_BS"/>
</dbReference>
<dbReference type="PROSITE" id="PS00018">
    <property type="entry name" value="EF_HAND_1"/>
    <property type="match status" value="1"/>
</dbReference>
<name>A0A5N5FGD4_9ROSA</name>
<dbReference type="InterPro" id="IPR002048">
    <property type="entry name" value="EF_hand_dom"/>
</dbReference>
<proteinExistence type="predicted"/>
<organism evidence="3 4">
    <name type="scientific">Pyrus ussuriensis x Pyrus communis</name>
    <dbReference type="NCBI Taxonomy" id="2448454"/>
    <lineage>
        <taxon>Eukaryota</taxon>
        <taxon>Viridiplantae</taxon>
        <taxon>Streptophyta</taxon>
        <taxon>Embryophyta</taxon>
        <taxon>Tracheophyta</taxon>
        <taxon>Spermatophyta</taxon>
        <taxon>Magnoliopsida</taxon>
        <taxon>eudicotyledons</taxon>
        <taxon>Gunneridae</taxon>
        <taxon>Pentapetalae</taxon>
        <taxon>rosids</taxon>
        <taxon>fabids</taxon>
        <taxon>Rosales</taxon>
        <taxon>Rosaceae</taxon>
        <taxon>Amygdaloideae</taxon>
        <taxon>Maleae</taxon>
        <taxon>Pyrus</taxon>
    </lineage>
</organism>
<dbReference type="SMART" id="SM00054">
    <property type="entry name" value="EFh"/>
    <property type="match status" value="1"/>
</dbReference>